<accession>A0A844GSG7</accession>
<dbReference type="GO" id="GO:0042709">
    <property type="term" value="C:succinate-CoA ligase complex"/>
    <property type="evidence" value="ECO:0007669"/>
    <property type="project" value="TreeGrafter"/>
</dbReference>
<protein>
    <submittedName>
        <fullName evidence="3">Succinate--CoA ligase</fullName>
    </submittedName>
</protein>
<dbReference type="EMBL" id="WMIA01000008">
    <property type="protein sequence ID" value="MTF38920.1"/>
    <property type="molecule type" value="Genomic_DNA"/>
</dbReference>
<dbReference type="InterPro" id="IPR013815">
    <property type="entry name" value="ATP_grasp_subdomain_1"/>
</dbReference>
<dbReference type="Gene3D" id="3.30.470.20">
    <property type="entry name" value="ATP-grasp fold, B domain"/>
    <property type="match status" value="1"/>
</dbReference>
<name>A0A844GSG7_9CHRO</name>
<reference evidence="3 4" key="1">
    <citation type="submission" date="2019-11" db="EMBL/GenBank/DDBJ databases">
        <title>Isolation of a new High Light Tolerant Cyanobacteria.</title>
        <authorList>
            <person name="Dobson Z."/>
            <person name="Vaughn N."/>
            <person name="Vaughn M."/>
            <person name="Fromme P."/>
            <person name="Mazor Y."/>
        </authorList>
    </citation>
    <scope>NUCLEOTIDE SEQUENCE [LARGE SCALE GENOMIC DNA]</scope>
    <source>
        <strain evidence="3 4">0216</strain>
    </source>
</reference>
<feature type="domain" description="ATP-grasp" evidence="2">
    <location>
        <begin position="9"/>
        <end position="218"/>
    </location>
</feature>
<keyword evidence="1" id="KW-0547">Nucleotide-binding</keyword>
<keyword evidence="3" id="KW-0436">Ligase</keyword>
<dbReference type="GO" id="GO:0046872">
    <property type="term" value="F:metal ion binding"/>
    <property type="evidence" value="ECO:0007669"/>
    <property type="project" value="InterPro"/>
</dbReference>
<proteinExistence type="predicted"/>
<dbReference type="GO" id="GO:0004775">
    <property type="term" value="F:succinate-CoA ligase (ADP-forming) activity"/>
    <property type="evidence" value="ECO:0007669"/>
    <property type="project" value="TreeGrafter"/>
</dbReference>
<dbReference type="Gene3D" id="3.30.1490.20">
    <property type="entry name" value="ATP-grasp fold, A domain"/>
    <property type="match status" value="1"/>
</dbReference>
<dbReference type="PROSITE" id="PS50975">
    <property type="entry name" value="ATP_GRASP"/>
    <property type="match status" value="1"/>
</dbReference>
<evidence type="ECO:0000259" key="2">
    <source>
        <dbReference type="PROSITE" id="PS50975"/>
    </source>
</evidence>
<dbReference type="PANTHER" id="PTHR11815">
    <property type="entry name" value="SUCCINYL-COA SYNTHETASE BETA CHAIN"/>
    <property type="match status" value="1"/>
</dbReference>
<dbReference type="GO" id="GO:0005829">
    <property type="term" value="C:cytosol"/>
    <property type="evidence" value="ECO:0007669"/>
    <property type="project" value="TreeGrafter"/>
</dbReference>
<dbReference type="GO" id="GO:0006104">
    <property type="term" value="P:succinyl-CoA metabolic process"/>
    <property type="evidence" value="ECO:0007669"/>
    <property type="project" value="TreeGrafter"/>
</dbReference>
<gene>
    <name evidence="3" type="ORF">GGC33_08260</name>
</gene>
<dbReference type="GO" id="GO:0005524">
    <property type="term" value="F:ATP binding"/>
    <property type="evidence" value="ECO:0007669"/>
    <property type="project" value="UniProtKB-UniRule"/>
</dbReference>
<dbReference type="InterPro" id="IPR011761">
    <property type="entry name" value="ATP-grasp"/>
</dbReference>
<dbReference type="Proteomes" id="UP000437131">
    <property type="component" value="Unassembled WGS sequence"/>
</dbReference>
<organism evidence="3 4">
    <name type="scientific">Cyanobacterium aponinum 0216</name>
    <dbReference type="NCBI Taxonomy" id="2676140"/>
    <lineage>
        <taxon>Bacteria</taxon>
        <taxon>Bacillati</taxon>
        <taxon>Cyanobacteriota</taxon>
        <taxon>Cyanophyceae</taxon>
        <taxon>Oscillatoriophycideae</taxon>
        <taxon>Chroococcales</taxon>
        <taxon>Geminocystaceae</taxon>
        <taxon>Cyanobacterium</taxon>
    </lineage>
</organism>
<keyword evidence="1" id="KW-0067">ATP-binding</keyword>
<evidence type="ECO:0000256" key="1">
    <source>
        <dbReference type="PROSITE-ProRule" id="PRU00409"/>
    </source>
</evidence>
<evidence type="ECO:0000313" key="3">
    <source>
        <dbReference type="EMBL" id="MTF38920.1"/>
    </source>
</evidence>
<dbReference type="AlphaFoldDB" id="A0A844GSG7"/>
<dbReference type="RefSeq" id="WP_155083732.1">
    <property type="nucleotide sequence ID" value="NZ_WMIA01000008.1"/>
</dbReference>
<dbReference type="SUPFAM" id="SSF56059">
    <property type="entry name" value="Glutathione synthetase ATP-binding domain-like"/>
    <property type="match status" value="1"/>
</dbReference>
<sequence>MDLLEYQAKELFSQVGIPVLPSQSIADPSELKNLHIHYPIVLKSQVLVSGRAKFGGVRFVENTIDAIAVAQSLFNLSIEGEYPKVILAESRYDVENEIFLGIMFDYVLKKPVLMGSSQGGINVEILLDNLQTCVIEEEFLPFHARHLVMKMNLKKKAIAPVTAIIEKMYDLFIQNDLDIIEINPLGVKNNGEVMALDGKIRINDDSLNRHPNLLKYLNKDQFLSTVYSCLEINNKSDIIIISDSIDEAIFILNHLETKNIFTQKLYVLTHKNQQFWTSNINQVFRQIIENTSVKKIIITHSNQDNFVDALIEEIKKSHQEEINYKELISQDREERPTGTRLWNETPKSKQKTNNLYRYIQWSIRTFSPHLFSEQESLNLLPIKIDNNLDKILQIILKD</sequence>
<dbReference type="Pfam" id="PF08442">
    <property type="entry name" value="ATP-grasp_2"/>
    <property type="match status" value="1"/>
</dbReference>
<dbReference type="InterPro" id="IPR013650">
    <property type="entry name" value="ATP-grasp_succ-CoA_synth-type"/>
</dbReference>
<dbReference type="PANTHER" id="PTHR11815:SF10">
    <property type="entry name" value="SUCCINATE--COA LIGASE [GDP-FORMING] SUBUNIT BETA, MITOCHONDRIAL"/>
    <property type="match status" value="1"/>
</dbReference>
<comment type="caution">
    <text evidence="3">The sequence shown here is derived from an EMBL/GenBank/DDBJ whole genome shotgun (WGS) entry which is preliminary data.</text>
</comment>
<dbReference type="GO" id="GO:0006099">
    <property type="term" value="P:tricarboxylic acid cycle"/>
    <property type="evidence" value="ECO:0007669"/>
    <property type="project" value="InterPro"/>
</dbReference>
<evidence type="ECO:0000313" key="4">
    <source>
        <dbReference type="Proteomes" id="UP000437131"/>
    </source>
</evidence>